<feature type="domain" description="EGF-like" evidence="12">
    <location>
        <begin position="71"/>
        <end position="111"/>
    </location>
</feature>
<comment type="subcellular location">
    <subcellularLocation>
        <location evidence="1">Secreted</location>
        <location evidence="1">Extracellular space</location>
        <location evidence="1">Extracellular matrix</location>
    </subcellularLocation>
</comment>
<dbReference type="InterPro" id="IPR001881">
    <property type="entry name" value="EGF-like_Ca-bd_dom"/>
</dbReference>
<dbReference type="GeneID" id="6759382"/>
<evidence type="ECO:0000256" key="4">
    <source>
        <dbReference type="ARBA" id="ARBA00022530"/>
    </source>
</evidence>
<dbReference type="PROSITE" id="PS50026">
    <property type="entry name" value="EGF_3"/>
    <property type="match status" value="3"/>
</dbReference>
<dbReference type="Pfam" id="PF07645">
    <property type="entry name" value="EGF_CA"/>
    <property type="match status" value="1"/>
</dbReference>
<organism evidence="13 14">
    <name type="scientific">Trichoplax adhaerens</name>
    <name type="common">Trichoplax reptans</name>
    <dbReference type="NCBI Taxonomy" id="10228"/>
    <lineage>
        <taxon>Eukaryota</taxon>
        <taxon>Metazoa</taxon>
        <taxon>Placozoa</taxon>
        <taxon>Uniplacotomia</taxon>
        <taxon>Trichoplacea</taxon>
        <taxon>Trichoplacidae</taxon>
        <taxon>Trichoplax</taxon>
    </lineage>
</organism>
<dbReference type="OrthoDB" id="10045365at2759"/>
<proteinExistence type="inferred from homology"/>
<dbReference type="SMART" id="SM00181">
    <property type="entry name" value="EGF"/>
    <property type="match status" value="10"/>
</dbReference>
<dbReference type="Pfam" id="PF12662">
    <property type="entry name" value="cEGF"/>
    <property type="match status" value="3"/>
</dbReference>
<dbReference type="CTD" id="6759382"/>
<dbReference type="PROSITE" id="PS01187">
    <property type="entry name" value="EGF_CA"/>
    <property type="match status" value="4"/>
</dbReference>
<dbReference type="PhylomeDB" id="B3SD52"/>
<dbReference type="SMART" id="SM00179">
    <property type="entry name" value="EGF_CA"/>
    <property type="match status" value="10"/>
</dbReference>
<evidence type="ECO:0000256" key="8">
    <source>
        <dbReference type="ARBA" id="ARBA00022837"/>
    </source>
</evidence>
<dbReference type="PANTHER" id="PTHR24050">
    <property type="entry name" value="PA14 DOMAIN-CONTAINING PROTEIN"/>
    <property type="match status" value="1"/>
</dbReference>
<dbReference type="RefSeq" id="XP_002118169.1">
    <property type="nucleotide sequence ID" value="XM_002118133.1"/>
</dbReference>
<evidence type="ECO:0000313" key="13">
    <source>
        <dbReference type="EMBL" id="EDV19318.1"/>
    </source>
</evidence>
<dbReference type="InterPro" id="IPR000152">
    <property type="entry name" value="EGF-type_Asp/Asn_hydroxyl_site"/>
</dbReference>
<dbReference type="InterPro" id="IPR018097">
    <property type="entry name" value="EGF_Ca-bd_CS"/>
</dbReference>
<dbReference type="AlphaFoldDB" id="B3SD52"/>
<dbReference type="EMBL" id="DS985276">
    <property type="protein sequence ID" value="EDV19318.1"/>
    <property type="molecule type" value="Genomic_DNA"/>
</dbReference>
<evidence type="ECO:0000256" key="9">
    <source>
        <dbReference type="ARBA" id="ARBA00023157"/>
    </source>
</evidence>
<evidence type="ECO:0000256" key="1">
    <source>
        <dbReference type="ARBA" id="ARBA00004498"/>
    </source>
</evidence>
<dbReference type="eggNOG" id="KOG1217">
    <property type="taxonomic scope" value="Eukaryota"/>
</dbReference>
<dbReference type="InterPro" id="IPR026823">
    <property type="entry name" value="cEGF"/>
</dbReference>
<dbReference type="STRING" id="10228.B3SD52"/>
<keyword evidence="6" id="KW-0732">Signal</keyword>
<evidence type="ECO:0000256" key="10">
    <source>
        <dbReference type="ARBA" id="ARBA00023180"/>
    </source>
</evidence>
<dbReference type="FunFam" id="2.10.25.10:FF:000008">
    <property type="entry name" value="Signal peptide, CUB domain, EGF-like 2"/>
    <property type="match status" value="1"/>
</dbReference>
<dbReference type="Gene3D" id="2.10.25.10">
    <property type="entry name" value="Laminin"/>
    <property type="match status" value="11"/>
</dbReference>
<feature type="domain" description="EGF-like" evidence="12">
    <location>
        <begin position="337"/>
        <end position="377"/>
    </location>
</feature>
<dbReference type="FunFam" id="2.10.25.10:FF:000240">
    <property type="entry name" value="Vitamin K-dependent protein S"/>
    <property type="match status" value="5"/>
</dbReference>
<dbReference type="Pfam" id="PF14670">
    <property type="entry name" value="FXa_inhibition"/>
    <property type="match status" value="3"/>
</dbReference>
<evidence type="ECO:0000256" key="5">
    <source>
        <dbReference type="ARBA" id="ARBA00022536"/>
    </source>
</evidence>
<dbReference type="FunFam" id="2.10.25.10:FF:000010">
    <property type="entry name" value="Pro-epidermal growth factor"/>
    <property type="match status" value="1"/>
</dbReference>
<reference evidence="13 14" key="1">
    <citation type="journal article" date="2008" name="Nature">
        <title>The Trichoplax genome and the nature of placozoans.</title>
        <authorList>
            <person name="Srivastava M."/>
            <person name="Begovic E."/>
            <person name="Chapman J."/>
            <person name="Putnam N.H."/>
            <person name="Hellsten U."/>
            <person name="Kawashima T."/>
            <person name="Kuo A."/>
            <person name="Mitros T."/>
            <person name="Salamov A."/>
            <person name="Carpenter M.L."/>
            <person name="Signorovitch A.Y."/>
            <person name="Moreno M.A."/>
            <person name="Kamm K."/>
            <person name="Grimwood J."/>
            <person name="Schmutz J."/>
            <person name="Shapiro H."/>
            <person name="Grigoriev I.V."/>
            <person name="Buss L.W."/>
            <person name="Schierwater B."/>
            <person name="Dellaporta S.L."/>
            <person name="Rokhsar D.S."/>
        </authorList>
    </citation>
    <scope>NUCLEOTIDE SEQUENCE [LARGE SCALE GENOMIC DNA]</scope>
    <source>
        <strain evidence="13 14">Grell-BS-1999</strain>
    </source>
</reference>
<dbReference type="PROSITE" id="PS01186">
    <property type="entry name" value="EGF_2"/>
    <property type="match status" value="4"/>
</dbReference>
<dbReference type="InterPro" id="IPR000742">
    <property type="entry name" value="EGF"/>
</dbReference>
<dbReference type="Proteomes" id="UP000009022">
    <property type="component" value="Unassembled WGS sequence"/>
</dbReference>
<dbReference type="PANTHER" id="PTHR24050:SF27">
    <property type="entry name" value="FIBRILLIN-1"/>
    <property type="match status" value="1"/>
</dbReference>
<dbReference type="HOGENOM" id="CLU_004826_4_4_1"/>
<dbReference type="GO" id="GO:0005509">
    <property type="term" value="F:calcium ion binding"/>
    <property type="evidence" value="ECO:0007669"/>
    <property type="project" value="InterPro"/>
</dbReference>
<keyword evidence="8" id="KW-0106">Calcium</keyword>
<dbReference type="InterPro" id="IPR049883">
    <property type="entry name" value="NOTCH1_EGF-like"/>
</dbReference>
<comment type="caution">
    <text evidence="11">Lacks conserved residue(s) required for the propagation of feature annotation.</text>
</comment>
<evidence type="ECO:0000313" key="14">
    <source>
        <dbReference type="Proteomes" id="UP000009022"/>
    </source>
</evidence>
<feature type="domain" description="EGF-like" evidence="12">
    <location>
        <begin position="162"/>
        <end position="202"/>
    </location>
</feature>
<sequence>CNQTCVNLVGSYRCQCRSGYRLNADGKGCQDINECLANNGGCSQLCDNTVGSFRCMCRKGYLLDSTEFCRDIDECSRSDDLCQPTQICRNTPSNYYCICRPGLVFMNGRCQLRKIVEQMLMENIDLSTITGLPGFTCGSCPVGFSGNGVNCIGYKCLYILVDINECQVSNGNCGSICVNTIGSYRCTCPSGYYLAMDGRTCQDINECNSTNDCQQICINTMGGYNCSCNTNFALNPDMRTCNDINECLINNGGCSQNCNNTNGGYFCSCRQGYQLDTGKKNCIGSRCESDLNVCSINPEACFPGVTCIDQPASAGRPGYTCGSCPSGMSGNGTYCADINECQGSRHNCSHICVNNIGSYRCTCPKGYYLDVDGKTCKDINECNSANKCQQICNNFPGGYNCTCNANYVLNSDNKTCNDIDECSVNNGGCSYNCLNIAGSYRCLCRPGYKIDANQRTCVGKHKILND</sequence>
<evidence type="ECO:0000256" key="7">
    <source>
        <dbReference type="ARBA" id="ARBA00022737"/>
    </source>
</evidence>
<dbReference type="PROSITE" id="PS00010">
    <property type="entry name" value="ASX_HYDROXYL"/>
    <property type="match status" value="7"/>
</dbReference>
<evidence type="ECO:0000256" key="11">
    <source>
        <dbReference type="PROSITE-ProRule" id="PRU00076"/>
    </source>
</evidence>
<name>B3SD52_TRIAD</name>
<dbReference type="SUPFAM" id="SSF57184">
    <property type="entry name" value="Growth factor receptor domain"/>
    <property type="match status" value="3"/>
</dbReference>
<evidence type="ECO:0000256" key="2">
    <source>
        <dbReference type="ARBA" id="ARBA00006127"/>
    </source>
</evidence>
<keyword evidence="10" id="KW-0325">Glycoprotein</keyword>
<comment type="similarity">
    <text evidence="2">Belongs to the fibulin family.</text>
</comment>
<keyword evidence="4" id="KW-0272">Extracellular matrix</keyword>
<evidence type="ECO:0000259" key="12">
    <source>
        <dbReference type="PROSITE" id="PS50026"/>
    </source>
</evidence>
<dbReference type="InterPro" id="IPR052235">
    <property type="entry name" value="Nephronectin_domain"/>
</dbReference>
<protein>
    <recommendedName>
        <fullName evidence="12">EGF-like domain-containing protein</fullName>
    </recommendedName>
</protein>
<keyword evidence="7" id="KW-0677">Repeat</keyword>
<gene>
    <name evidence="13" type="ORF">TRIADDRAFT_33760</name>
</gene>
<accession>B3SD52</accession>
<dbReference type="KEGG" id="tad:TRIADDRAFT_33760"/>
<keyword evidence="14" id="KW-1185">Reference proteome</keyword>
<keyword evidence="9" id="KW-1015">Disulfide bond</keyword>
<keyword evidence="3" id="KW-0964">Secreted</keyword>
<dbReference type="InParanoid" id="B3SD52"/>
<dbReference type="CDD" id="cd00054">
    <property type="entry name" value="EGF_CA"/>
    <property type="match status" value="1"/>
</dbReference>
<dbReference type="OMA" id="CEDSNGM"/>
<feature type="non-terminal residue" evidence="13">
    <location>
        <position position="1"/>
    </location>
</feature>
<keyword evidence="5 11" id="KW-0245">EGF-like domain</keyword>
<dbReference type="InterPro" id="IPR009030">
    <property type="entry name" value="Growth_fac_rcpt_cys_sf"/>
</dbReference>
<evidence type="ECO:0000256" key="3">
    <source>
        <dbReference type="ARBA" id="ARBA00022525"/>
    </source>
</evidence>
<evidence type="ECO:0000256" key="6">
    <source>
        <dbReference type="ARBA" id="ARBA00022729"/>
    </source>
</evidence>